<evidence type="ECO:0000256" key="3">
    <source>
        <dbReference type="SAM" id="SignalP"/>
    </source>
</evidence>
<dbReference type="GO" id="GO:1990281">
    <property type="term" value="C:efflux pump complex"/>
    <property type="evidence" value="ECO:0007669"/>
    <property type="project" value="TreeGrafter"/>
</dbReference>
<evidence type="ECO:0000259" key="4">
    <source>
        <dbReference type="Pfam" id="PF25876"/>
    </source>
</evidence>
<dbReference type="NCBIfam" id="TIGR01730">
    <property type="entry name" value="RND_mfp"/>
    <property type="match status" value="1"/>
</dbReference>
<proteinExistence type="inferred from homology"/>
<evidence type="ECO:0000313" key="6">
    <source>
        <dbReference type="EMBL" id="NML45870.1"/>
    </source>
</evidence>
<dbReference type="Pfam" id="PF25954">
    <property type="entry name" value="Beta-barrel_RND_2"/>
    <property type="match status" value="1"/>
</dbReference>
<evidence type="ECO:0000256" key="1">
    <source>
        <dbReference type="ARBA" id="ARBA00009477"/>
    </source>
</evidence>
<feature type="coiled-coil region" evidence="2">
    <location>
        <begin position="129"/>
        <end position="163"/>
    </location>
</feature>
<dbReference type="Gene3D" id="2.40.30.170">
    <property type="match status" value="1"/>
</dbReference>
<comment type="caution">
    <text evidence="6">The sequence shown here is derived from an EMBL/GenBank/DDBJ whole genome shotgun (WGS) entry which is preliminary data.</text>
</comment>
<keyword evidence="3" id="KW-0732">Signal</keyword>
<dbReference type="InterPro" id="IPR058624">
    <property type="entry name" value="MdtA-like_HH"/>
</dbReference>
<evidence type="ECO:0000313" key="7">
    <source>
        <dbReference type="Proteomes" id="UP000541185"/>
    </source>
</evidence>
<reference evidence="6 7" key="1">
    <citation type="submission" date="2020-04" db="EMBL/GenBank/DDBJ databases">
        <title>Ramlibacter sp. G-1-2-2 isolated from soil.</title>
        <authorList>
            <person name="Dahal R.H."/>
        </authorList>
    </citation>
    <scope>NUCLEOTIDE SEQUENCE [LARGE SCALE GENOMIC DNA]</scope>
    <source>
        <strain evidence="6 7">G-1-2-2</strain>
    </source>
</reference>
<dbReference type="Pfam" id="PF25876">
    <property type="entry name" value="HH_MFP_RND"/>
    <property type="match status" value="1"/>
</dbReference>
<dbReference type="SUPFAM" id="SSF111369">
    <property type="entry name" value="HlyD-like secretion proteins"/>
    <property type="match status" value="1"/>
</dbReference>
<dbReference type="PANTHER" id="PTHR30469:SF15">
    <property type="entry name" value="HLYD FAMILY OF SECRETION PROTEINS"/>
    <property type="match status" value="1"/>
</dbReference>
<feature type="domain" description="CusB-like beta-barrel" evidence="5">
    <location>
        <begin position="209"/>
        <end position="270"/>
    </location>
</feature>
<dbReference type="RefSeq" id="WP_169420180.1">
    <property type="nucleotide sequence ID" value="NZ_JABBFX010000002.1"/>
</dbReference>
<protein>
    <submittedName>
        <fullName evidence="6">Efflux RND transporter periplasmic adaptor subunit</fullName>
    </submittedName>
</protein>
<dbReference type="PANTHER" id="PTHR30469">
    <property type="entry name" value="MULTIDRUG RESISTANCE PROTEIN MDTA"/>
    <property type="match status" value="1"/>
</dbReference>
<organism evidence="6 7">
    <name type="scientific">Ramlibacter agri</name>
    <dbReference type="NCBI Taxonomy" id="2728837"/>
    <lineage>
        <taxon>Bacteria</taxon>
        <taxon>Pseudomonadati</taxon>
        <taxon>Pseudomonadota</taxon>
        <taxon>Betaproteobacteria</taxon>
        <taxon>Burkholderiales</taxon>
        <taxon>Comamonadaceae</taxon>
        <taxon>Ramlibacter</taxon>
    </lineage>
</organism>
<keyword evidence="7" id="KW-1185">Reference proteome</keyword>
<feature type="signal peptide" evidence="3">
    <location>
        <begin position="1"/>
        <end position="32"/>
    </location>
</feature>
<dbReference type="InterPro" id="IPR058792">
    <property type="entry name" value="Beta-barrel_RND_2"/>
</dbReference>
<keyword evidence="2" id="KW-0175">Coiled coil</keyword>
<feature type="domain" description="Multidrug resistance protein MdtA-like alpha-helical hairpin" evidence="4">
    <location>
        <begin position="96"/>
        <end position="147"/>
    </location>
</feature>
<evidence type="ECO:0000256" key="2">
    <source>
        <dbReference type="SAM" id="Coils"/>
    </source>
</evidence>
<gene>
    <name evidence="6" type="ORF">HHL11_19130</name>
</gene>
<dbReference type="Proteomes" id="UP000541185">
    <property type="component" value="Unassembled WGS sequence"/>
</dbReference>
<dbReference type="EMBL" id="JABBFX010000002">
    <property type="protein sequence ID" value="NML45870.1"/>
    <property type="molecule type" value="Genomic_DNA"/>
</dbReference>
<evidence type="ECO:0000259" key="5">
    <source>
        <dbReference type="Pfam" id="PF25954"/>
    </source>
</evidence>
<feature type="chain" id="PRO_5032868203" evidence="3">
    <location>
        <begin position="33"/>
        <end position="279"/>
    </location>
</feature>
<dbReference type="Gene3D" id="2.40.50.100">
    <property type="match status" value="1"/>
</dbReference>
<dbReference type="Gene3D" id="1.10.287.470">
    <property type="entry name" value="Helix hairpin bin"/>
    <property type="match status" value="1"/>
</dbReference>
<dbReference type="AlphaFoldDB" id="A0A848H8Y8"/>
<accession>A0A848H8Y8</accession>
<dbReference type="InterPro" id="IPR006143">
    <property type="entry name" value="RND_pump_MFP"/>
</dbReference>
<dbReference type="GO" id="GO:0015562">
    <property type="term" value="F:efflux transmembrane transporter activity"/>
    <property type="evidence" value="ECO:0007669"/>
    <property type="project" value="TreeGrafter"/>
</dbReference>
<name>A0A848H8Y8_9BURK</name>
<comment type="similarity">
    <text evidence="1">Belongs to the membrane fusion protein (MFP) (TC 8.A.1) family.</text>
</comment>
<sequence>MSDSKPVFPTRAALERAGPAALLALAAAAAQAADPVQCLIGPAQLVTLRSSVPAQIVAMHADRGAAVQKGQLLVTLDASVEKASLAIARYRAVMLGQQRAAESKLVNAQVKFRRREELQLQKFVSAQDRDDAEAEMRVAEADLLEAKDNRELSRLDAQRLEAEIGRRMLASPVTGVVIERLQNPGELAQVGEGTIAIIKVAQTDPARVEMVLPAARFGKLKVGQQIRIKTEPPFDKSFQAVVKVVDPLIDAASGTFGVRLEAANPKQEIPLGVKCSAEL</sequence>